<dbReference type="InterPro" id="IPR002048">
    <property type="entry name" value="EF_hand_dom"/>
</dbReference>
<feature type="region of interest" description="Disordered" evidence="8">
    <location>
        <begin position="1"/>
        <end position="24"/>
    </location>
</feature>
<evidence type="ECO:0000256" key="1">
    <source>
        <dbReference type="ARBA" id="ARBA00004141"/>
    </source>
</evidence>
<keyword evidence="12" id="KW-1185">Reference proteome</keyword>
<keyword evidence="5 9" id="KW-1133">Transmembrane helix</keyword>
<organism evidence="11 12">
    <name type="scientific">Clunio marinus</name>
    <dbReference type="NCBI Taxonomy" id="568069"/>
    <lineage>
        <taxon>Eukaryota</taxon>
        <taxon>Metazoa</taxon>
        <taxon>Ecdysozoa</taxon>
        <taxon>Arthropoda</taxon>
        <taxon>Hexapoda</taxon>
        <taxon>Insecta</taxon>
        <taxon>Pterygota</taxon>
        <taxon>Neoptera</taxon>
        <taxon>Endopterygota</taxon>
        <taxon>Diptera</taxon>
        <taxon>Nematocera</taxon>
        <taxon>Chironomoidea</taxon>
        <taxon>Chironomidae</taxon>
        <taxon>Clunio</taxon>
    </lineage>
</organism>
<dbReference type="FunFam" id="1.20.1540.10:FF:000024">
    <property type="entry name" value="Blast:Protein rhomboid"/>
    <property type="match status" value="1"/>
</dbReference>
<keyword evidence="4" id="KW-0106">Calcium</keyword>
<evidence type="ECO:0000313" key="11">
    <source>
        <dbReference type="EMBL" id="CRL03869.1"/>
    </source>
</evidence>
<dbReference type="GO" id="GO:0016020">
    <property type="term" value="C:membrane"/>
    <property type="evidence" value="ECO:0007669"/>
    <property type="project" value="UniProtKB-SubCell"/>
</dbReference>
<reference evidence="11 12" key="1">
    <citation type="submission" date="2015-04" db="EMBL/GenBank/DDBJ databases">
        <authorList>
            <person name="Syromyatnikov M.Y."/>
            <person name="Popov V.N."/>
        </authorList>
    </citation>
    <scope>NUCLEOTIDE SEQUENCE [LARGE SCALE GENOMIC DNA]</scope>
</reference>
<name>A0A1J1IUH3_9DIPT</name>
<dbReference type="GO" id="GO:0005509">
    <property type="term" value="F:calcium ion binding"/>
    <property type="evidence" value="ECO:0007669"/>
    <property type="project" value="InterPro"/>
</dbReference>
<dbReference type="PROSITE" id="PS50222">
    <property type="entry name" value="EF_HAND_2"/>
    <property type="match status" value="2"/>
</dbReference>
<keyword evidence="6 9" id="KW-0472">Membrane</keyword>
<evidence type="ECO:0000256" key="5">
    <source>
        <dbReference type="ARBA" id="ARBA00022989"/>
    </source>
</evidence>
<dbReference type="Gene3D" id="1.10.238.10">
    <property type="entry name" value="EF-hand"/>
    <property type="match status" value="1"/>
</dbReference>
<feature type="transmembrane region" description="Helical" evidence="9">
    <location>
        <begin position="402"/>
        <end position="423"/>
    </location>
</feature>
<evidence type="ECO:0000256" key="8">
    <source>
        <dbReference type="SAM" id="MobiDB-lite"/>
    </source>
</evidence>
<evidence type="ECO:0000256" key="4">
    <source>
        <dbReference type="ARBA" id="ARBA00022837"/>
    </source>
</evidence>
<proteinExistence type="inferred from homology"/>
<dbReference type="InterPro" id="IPR018247">
    <property type="entry name" value="EF_Hand_1_Ca_BS"/>
</dbReference>
<feature type="transmembrane region" description="Helical" evidence="9">
    <location>
        <begin position="252"/>
        <end position="279"/>
    </location>
</feature>
<evidence type="ECO:0000256" key="2">
    <source>
        <dbReference type="ARBA" id="ARBA00009045"/>
    </source>
</evidence>
<dbReference type="Pfam" id="PF13499">
    <property type="entry name" value="EF-hand_7"/>
    <property type="match status" value="1"/>
</dbReference>
<dbReference type="PANTHER" id="PTHR45840">
    <property type="entry name" value="RHOMBOID-RELATED PROTEIN"/>
    <property type="match status" value="1"/>
</dbReference>
<accession>A0A1J1IUH3</accession>
<feature type="transmembrane region" description="Helical" evidence="9">
    <location>
        <begin position="340"/>
        <end position="360"/>
    </location>
</feature>
<evidence type="ECO:0000256" key="3">
    <source>
        <dbReference type="ARBA" id="ARBA00022692"/>
    </source>
</evidence>
<dbReference type="InterPro" id="IPR011992">
    <property type="entry name" value="EF-hand-dom_pair"/>
</dbReference>
<feature type="transmembrane region" description="Helical" evidence="9">
    <location>
        <begin position="310"/>
        <end position="334"/>
    </location>
</feature>
<feature type="transmembrane region" description="Helical" evidence="9">
    <location>
        <begin position="196"/>
        <end position="216"/>
    </location>
</feature>
<dbReference type="SMART" id="SM00054">
    <property type="entry name" value="EFh"/>
    <property type="match status" value="2"/>
</dbReference>
<evidence type="ECO:0000256" key="7">
    <source>
        <dbReference type="PIRSR" id="PIRSR037470-50"/>
    </source>
</evidence>
<feature type="active site" evidence="7">
    <location>
        <position position="375"/>
    </location>
</feature>
<feature type="transmembrane region" description="Helical" evidence="9">
    <location>
        <begin position="372"/>
        <end position="390"/>
    </location>
</feature>
<feature type="domain" description="EF-hand" evidence="10">
    <location>
        <begin position="66"/>
        <end position="101"/>
    </location>
</feature>
<dbReference type="STRING" id="568069.A0A1J1IUH3"/>
<dbReference type="OrthoDB" id="418595at2759"/>
<evidence type="ECO:0000256" key="6">
    <source>
        <dbReference type="ARBA" id="ARBA00023136"/>
    </source>
</evidence>
<feature type="compositionally biased region" description="Polar residues" evidence="8">
    <location>
        <begin position="1"/>
        <end position="13"/>
    </location>
</feature>
<comment type="similarity">
    <text evidence="2">Belongs to the peptidase S54 family.</text>
</comment>
<gene>
    <name evidence="11" type="primary">similar to Protein rhomboid</name>
    <name evidence="11" type="ORF">CLUMA_CG016995</name>
</gene>
<evidence type="ECO:0000313" key="12">
    <source>
        <dbReference type="Proteomes" id="UP000183832"/>
    </source>
</evidence>
<dbReference type="Gene3D" id="1.20.1540.10">
    <property type="entry name" value="Rhomboid-like"/>
    <property type="match status" value="1"/>
</dbReference>
<dbReference type="PROSITE" id="PS00018">
    <property type="entry name" value="EF_HAND_1"/>
    <property type="match status" value="2"/>
</dbReference>
<feature type="active site" description="Nucleophile" evidence="7">
    <location>
        <position position="316"/>
    </location>
</feature>
<dbReference type="InterPro" id="IPR022764">
    <property type="entry name" value="Peptidase_S54_rhomboid_dom"/>
</dbReference>
<dbReference type="AlphaFoldDB" id="A0A1J1IUH3"/>
<dbReference type="CDD" id="cd00051">
    <property type="entry name" value="EFh"/>
    <property type="match status" value="1"/>
</dbReference>
<protein>
    <submittedName>
        <fullName evidence="11">CLUMA_CG016995, isoform C</fullName>
    </submittedName>
</protein>
<sequence>MSVQFTQNPQQIVHINDDDDGRQHLQSPRRVALDRMTSRSDKQNPYAHVQEQLTQVQLDSSREERNERARVRKIFDKYDVNRDGFLQKKELKRLVKEAPSQCADLPKGLAKAILKLHDHDASGHLDFEEFYKLSREHHWLVRDMCVKYCRYVVPRRDGSVFDETVSGTVSYSVSSSTYDSVDGAYESQMKFFPPPLTMIIFSIVEIIFFIVDIIHLQDYKDGDVKTIGTSVKGPAATLFIYNPSRREEAWRFVTYMFVHVGVMHIMMNLLVQIFLGTALELVHCWWRVALVYLAGVLAGSMGTSIASPRIYLAGASGGVYALITAHIATIIMNWKDMEYAVIQLFVFLVFCTTDIGFSIYRHLNDPFDRVGYTAHLCGAIAGLLVGIGVLRNLNVQPHEKVIWWIAVTIYLALMAFGICVHVFPGIMGPDFFPPSTVRLFQTPVKSGLTP</sequence>
<feature type="domain" description="EF-hand" evidence="10">
    <location>
        <begin position="105"/>
        <end position="140"/>
    </location>
</feature>
<dbReference type="SUPFAM" id="SSF144091">
    <property type="entry name" value="Rhomboid-like"/>
    <property type="match status" value="1"/>
</dbReference>
<dbReference type="InterPro" id="IPR035952">
    <property type="entry name" value="Rhomboid-like_sf"/>
</dbReference>
<comment type="subcellular location">
    <subcellularLocation>
        <location evidence="1">Membrane</location>
        <topology evidence="1">Multi-pass membrane protein</topology>
    </subcellularLocation>
</comment>
<dbReference type="Proteomes" id="UP000183832">
    <property type="component" value="Unassembled WGS sequence"/>
</dbReference>
<dbReference type="EMBL" id="CVRI01000060">
    <property type="protein sequence ID" value="CRL03869.1"/>
    <property type="molecule type" value="Genomic_DNA"/>
</dbReference>
<evidence type="ECO:0000256" key="9">
    <source>
        <dbReference type="SAM" id="Phobius"/>
    </source>
</evidence>
<evidence type="ECO:0000259" key="10">
    <source>
        <dbReference type="PROSITE" id="PS50222"/>
    </source>
</evidence>
<dbReference type="SUPFAM" id="SSF47473">
    <property type="entry name" value="EF-hand"/>
    <property type="match status" value="1"/>
</dbReference>
<dbReference type="Pfam" id="PF01694">
    <property type="entry name" value="Rhomboid"/>
    <property type="match status" value="1"/>
</dbReference>
<dbReference type="InterPro" id="IPR051739">
    <property type="entry name" value="Rhomboid_IM_Serine_Proteases"/>
</dbReference>
<feature type="transmembrane region" description="Helical" evidence="9">
    <location>
        <begin position="285"/>
        <end position="303"/>
    </location>
</feature>
<dbReference type="GO" id="GO:0004252">
    <property type="term" value="F:serine-type endopeptidase activity"/>
    <property type="evidence" value="ECO:0007669"/>
    <property type="project" value="UniProtKB-UniRule"/>
</dbReference>
<keyword evidence="3 9" id="KW-0812">Transmembrane</keyword>
<dbReference type="PANTHER" id="PTHR45840:SF8">
    <property type="entry name" value="RHOMBOID PROTEASE"/>
    <property type="match status" value="1"/>
</dbReference>